<dbReference type="AlphaFoldDB" id="A0A3Q3GZF2"/>
<evidence type="ECO:0000259" key="1">
    <source>
        <dbReference type="PROSITE" id="PS50186"/>
    </source>
</evidence>
<dbReference type="GO" id="GO:0005085">
    <property type="term" value="F:guanyl-nucleotide exchange factor activity"/>
    <property type="evidence" value="ECO:0007669"/>
    <property type="project" value="TreeGrafter"/>
</dbReference>
<evidence type="ECO:0000313" key="3">
    <source>
        <dbReference type="Proteomes" id="UP000264800"/>
    </source>
</evidence>
<dbReference type="PROSITE" id="PS50186">
    <property type="entry name" value="DEP"/>
    <property type="match status" value="2"/>
</dbReference>
<dbReference type="GO" id="GO:0007186">
    <property type="term" value="P:G protein-coupled receptor signaling pathway"/>
    <property type="evidence" value="ECO:0007669"/>
    <property type="project" value="TreeGrafter"/>
</dbReference>
<dbReference type="STRING" id="37003.ENSKMAP00000028457"/>
<dbReference type="Pfam" id="PF00610">
    <property type="entry name" value="DEP"/>
    <property type="match status" value="2"/>
</dbReference>
<dbReference type="Ensembl" id="ENSKMAT00000028815.1">
    <property type="protein sequence ID" value="ENSKMAP00000028457.1"/>
    <property type="gene ID" value="ENSKMAG00000021087.1"/>
</dbReference>
<dbReference type="SMART" id="SM00228">
    <property type="entry name" value="PDZ"/>
    <property type="match status" value="1"/>
</dbReference>
<proteinExistence type="predicted"/>
<dbReference type="GO" id="GO:0023051">
    <property type="term" value="P:regulation of signaling"/>
    <property type="evidence" value="ECO:0007669"/>
    <property type="project" value="TreeGrafter"/>
</dbReference>
<dbReference type="SUPFAM" id="SSF46785">
    <property type="entry name" value="Winged helix' DNA-binding domain"/>
    <property type="match status" value="2"/>
</dbReference>
<reference evidence="2" key="2">
    <citation type="submission" date="2025-09" db="UniProtKB">
        <authorList>
            <consortium name="Ensembl"/>
        </authorList>
    </citation>
    <scope>IDENTIFICATION</scope>
</reference>
<name>A0A3Q3GZF2_KRYMA</name>
<dbReference type="GO" id="GO:0005886">
    <property type="term" value="C:plasma membrane"/>
    <property type="evidence" value="ECO:0007669"/>
    <property type="project" value="TreeGrafter"/>
</dbReference>
<dbReference type="InterPro" id="IPR051832">
    <property type="entry name" value="mTOR-Rac_regulators"/>
</dbReference>
<organism evidence="2 3">
    <name type="scientific">Kryptolebias marmoratus</name>
    <name type="common">Mangrove killifish</name>
    <name type="synonym">Rivulus marmoratus</name>
    <dbReference type="NCBI Taxonomy" id="37003"/>
    <lineage>
        <taxon>Eukaryota</taxon>
        <taxon>Metazoa</taxon>
        <taxon>Chordata</taxon>
        <taxon>Craniata</taxon>
        <taxon>Vertebrata</taxon>
        <taxon>Euteleostomi</taxon>
        <taxon>Actinopterygii</taxon>
        <taxon>Neopterygii</taxon>
        <taxon>Teleostei</taxon>
        <taxon>Neoteleostei</taxon>
        <taxon>Acanthomorphata</taxon>
        <taxon>Ovalentaria</taxon>
        <taxon>Atherinomorphae</taxon>
        <taxon>Cyprinodontiformes</taxon>
        <taxon>Rivulidae</taxon>
        <taxon>Kryptolebias</taxon>
    </lineage>
</organism>
<dbReference type="PANTHER" id="PTHR22829:SF7">
    <property type="entry name" value="DEP DOMAIN-CONTAINING MTOR-INTERACTING PROTEIN"/>
    <property type="match status" value="1"/>
</dbReference>
<dbReference type="Gene3D" id="2.30.42.10">
    <property type="match status" value="1"/>
</dbReference>
<protein>
    <submittedName>
        <fullName evidence="2">Si:dkeyp-97e7.9</fullName>
    </submittedName>
</protein>
<feature type="domain" description="DEP" evidence="1">
    <location>
        <begin position="23"/>
        <end position="106"/>
    </location>
</feature>
<reference evidence="2" key="1">
    <citation type="submission" date="2025-08" db="UniProtKB">
        <authorList>
            <consortium name="Ensembl"/>
        </authorList>
    </citation>
    <scope>IDENTIFICATION</scope>
</reference>
<dbReference type="Gene3D" id="1.10.10.10">
    <property type="entry name" value="Winged helix-like DNA-binding domain superfamily/Winged helix DNA-binding domain"/>
    <property type="match status" value="2"/>
</dbReference>
<dbReference type="GeneTree" id="ENSGT00940000164411"/>
<dbReference type="GO" id="GO:0035556">
    <property type="term" value="P:intracellular signal transduction"/>
    <property type="evidence" value="ECO:0007669"/>
    <property type="project" value="InterPro"/>
</dbReference>
<dbReference type="PANTHER" id="PTHR22829">
    <property type="entry name" value="DEP DOMAIN PROTEIN"/>
    <property type="match status" value="1"/>
</dbReference>
<keyword evidence="3" id="KW-1185">Reference proteome</keyword>
<dbReference type="Proteomes" id="UP000264800">
    <property type="component" value="Unplaced"/>
</dbReference>
<dbReference type="SMART" id="SM00049">
    <property type="entry name" value="DEP"/>
    <property type="match status" value="2"/>
</dbReference>
<dbReference type="SUPFAM" id="SSF50156">
    <property type="entry name" value="PDZ domain-like"/>
    <property type="match status" value="1"/>
</dbReference>
<sequence>MERTSSIRRKVVARQHKAEVMIAGEQLRLRLHDGKLIKDRRYYLRTYPNCFVAQELVDWLVSHKEASDRATAVCLMQHLMDHDIVHHVCDKSPEFKDAKLLYRFRKDDGTFPFNTEVKIFMRGQRLYENLVADKNSILRLREEHGVSYQRSAPGCQLIDWLLQNGEVESRRQGVELCRALQEHGIIQHGRGHDFFDSGLLYQFCINFRRRRRLSELLNEKERDADVNAAASPTEDGNLDSPFILRKDSLQEPNSTPLCCEHRLPHAMPFPLTSLQWDRVIGDALGWGIVVRGRAPCYVQAVDPESPAAAAGVKIRQFVCRVNGRCVLYLNYRTVTRLVMSGPRVAVLEVMEPLE</sequence>
<feature type="domain" description="DEP" evidence="1">
    <location>
        <begin position="132"/>
        <end position="205"/>
    </location>
</feature>
<dbReference type="InterPro" id="IPR036390">
    <property type="entry name" value="WH_DNA-bd_sf"/>
</dbReference>
<accession>A0A3Q3GZF2</accession>
<dbReference type="InterPro" id="IPR001478">
    <property type="entry name" value="PDZ"/>
</dbReference>
<dbReference type="GO" id="GO:0005096">
    <property type="term" value="F:GTPase activator activity"/>
    <property type="evidence" value="ECO:0007669"/>
    <property type="project" value="TreeGrafter"/>
</dbReference>
<evidence type="ECO:0000313" key="2">
    <source>
        <dbReference type="Ensembl" id="ENSKMAP00000028457.1"/>
    </source>
</evidence>
<dbReference type="InterPro" id="IPR036034">
    <property type="entry name" value="PDZ_sf"/>
</dbReference>
<dbReference type="InterPro" id="IPR000591">
    <property type="entry name" value="DEP_dom"/>
</dbReference>
<dbReference type="InterPro" id="IPR036388">
    <property type="entry name" value="WH-like_DNA-bd_sf"/>
</dbReference>